<name>A0A8S5TT93_9CAUD</name>
<accession>A0A8S5TT93</accession>
<proteinExistence type="predicted"/>
<evidence type="ECO:0000256" key="1">
    <source>
        <dbReference type="SAM" id="Coils"/>
    </source>
</evidence>
<sequence>MADGEVKIDTKLDNSGLEKGLKDMKNKLDGAGKTIDAGAKKGKGFADNLKAISTGAVAAAGTVAGVAVAVKKTVDALNDCAAAYRVQQNAEEALQVAAKNNPYLDDESVYNLRNFASELQSLSEIGDEVSLQVMSQLAATGRNEEQIMSIMSAAADMAAVTGNSIQNVALQLNKTYSGLAGELGEANGAIRALTKEELENGRAIELVAKQYKGVAAATADVEVQLSNAWGDFKENIGRGWQNVTQPVKQFFLDVVYNINEATAKTNAIKDASGKRNDGTATAADTKILLTDAQKQVENTQKEINSTIELLNDEEKLAEKIREARGYLSKATFQKALTDLQKRYEKEIQTVNQLTDEYNALSESEKKAADAAAAQATAEERAAAARKRDEAATEWINANTKALQEQIKAMQLKASVEGENVKAGEMYNAYLQSYIDLITKSNGLVTESNQAAKNRLATLQEWAKKAADAATEEERLAAAQKAQTEAEKLLEEIKGTTGNTYIDEYKKRNDELTKLSEDLKNNEVLDEQQKTDAMLAIDEAYAQNKKNLWANIAADINGYTEQTADIAQKFGDLMLKNVQTETDLELAKLDEKYEKGEMSEEQYYDKQKAIKRKAAQEEYKIQMFQWTASILAATANIAEGVSKAIAQGGSLITGALVGAAGAVQIASIIASKPVPPQFYAGGIIGGANGATYGSDNTYIHARTGEMVLNAHQQRSLWDMINGQDSRQQAGLNLTVNNTQANRVDADVREQDGEVFIDILDKHINKGFTDGTYDAGLAAMNTRQEGVRIL</sequence>
<organism evidence="2">
    <name type="scientific">Siphoviridae sp. ctzm5103</name>
    <dbReference type="NCBI Taxonomy" id="2825750"/>
    <lineage>
        <taxon>Viruses</taxon>
        <taxon>Duplodnaviria</taxon>
        <taxon>Heunggongvirae</taxon>
        <taxon>Uroviricota</taxon>
        <taxon>Caudoviricetes</taxon>
    </lineage>
</organism>
<reference evidence="2" key="1">
    <citation type="journal article" date="2021" name="Proc. Natl. Acad. Sci. U.S.A.">
        <title>A Catalog of Tens of Thousands of Viruses from Human Metagenomes Reveals Hidden Associations with Chronic Diseases.</title>
        <authorList>
            <person name="Tisza M.J."/>
            <person name="Buck C.B."/>
        </authorList>
    </citation>
    <scope>NUCLEOTIDE SEQUENCE</scope>
    <source>
        <strain evidence="2">Ctzm5103</strain>
    </source>
</reference>
<keyword evidence="1" id="KW-0175">Coiled coil</keyword>
<feature type="coiled-coil region" evidence="1">
    <location>
        <begin position="282"/>
        <end position="363"/>
    </location>
</feature>
<evidence type="ECO:0000313" key="2">
    <source>
        <dbReference type="EMBL" id="DAF85408.1"/>
    </source>
</evidence>
<protein>
    <submittedName>
        <fullName evidence="2">Tail length tape measure protein</fullName>
    </submittedName>
</protein>
<feature type="coiled-coil region" evidence="1">
    <location>
        <begin position="468"/>
        <end position="521"/>
    </location>
</feature>
<dbReference type="EMBL" id="BK015926">
    <property type="protein sequence ID" value="DAF85408.1"/>
    <property type="molecule type" value="Genomic_DNA"/>
</dbReference>